<feature type="compositionally biased region" description="Polar residues" evidence="11">
    <location>
        <begin position="799"/>
        <end position="816"/>
    </location>
</feature>
<feature type="transmembrane region" description="Helical" evidence="12">
    <location>
        <begin position="750"/>
        <end position="776"/>
    </location>
</feature>
<keyword evidence="8" id="KW-0804">Transcription</keyword>
<keyword evidence="12" id="KW-0472">Membrane</keyword>
<comment type="similarity">
    <text evidence="2">Belongs to the GTF2H2 family.</text>
</comment>
<keyword evidence="7" id="KW-0805">Transcription regulation</keyword>
<dbReference type="Pfam" id="PF12349">
    <property type="entry name" value="Sterol-sensing"/>
    <property type="match status" value="1"/>
</dbReference>
<dbReference type="GO" id="GO:0008270">
    <property type="term" value="F:zinc ion binding"/>
    <property type="evidence" value="ECO:0007669"/>
    <property type="project" value="UniProtKB-KW"/>
</dbReference>
<feature type="domain" description="SSD" evidence="13">
    <location>
        <begin position="432"/>
        <end position="590"/>
    </location>
</feature>
<proteinExistence type="inferred from homology"/>
<comment type="subcellular location">
    <subcellularLocation>
        <location evidence="1">Nucleus</location>
    </subcellularLocation>
</comment>
<dbReference type="PROSITE" id="PS50156">
    <property type="entry name" value="SSD"/>
    <property type="match status" value="1"/>
</dbReference>
<evidence type="ECO:0000256" key="2">
    <source>
        <dbReference type="ARBA" id="ARBA00006092"/>
    </source>
</evidence>
<dbReference type="InterPro" id="IPR000731">
    <property type="entry name" value="SSD"/>
</dbReference>
<evidence type="ECO:0000256" key="4">
    <source>
        <dbReference type="ARBA" id="ARBA00022763"/>
    </source>
</evidence>
<feature type="compositionally biased region" description="Low complexity" evidence="11">
    <location>
        <begin position="1194"/>
        <end position="1209"/>
    </location>
</feature>
<feature type="domain" description="VWFA" evidence="14">
    <location>
        <begin position="102"/>
        <end position="278"/>
    </location>
</feature>
<feature type="transmembrane region" description="Helical" evidence="12">
    <location>
        <begin position="565"/>
        <end position="588"/>
    </location>
</feature>
<dbReference type="SUPFAM" id="SSF53300">
    <property type="entry name" value="vWA-like"/>
    <property type="match status" value="1"/>
</dbReference>
<keyword evidence="12" id="KW-1133">Transmembrane helix</keyword>
<evidence type="ECO:0000259" key="14">
    <source>
        <dbReference type="PROSITE" id="PS50234"/>
    </source>
</evidence>
<evidence type="ECO:0000256" key="6">
    <source>
        <dbReference type="ARBA" id="ARBA00022833"/>
    </source>
</evidence>
<dbReference type="InterPro" id="IPR002035">
    <property type="entry name" value="VWF_A"/>
</dbReference>
<dbReference type="InterPro" id="IPR036465">
    <property type="entry name" value="vWFA_dom_sf"/>
</dbReference>
<evidence type="ECO:0000256" key="10">
    <source>
        <dbReference type="ARBA" id="ARBA00023242"/>
    </source>
</evidence>
<evidence type="ECO:0000256" key="8">
    <source>
        <dbReference type="ARBA" id="ARBA00023163"/>
    </source>
</evidence>
<feature type="transmembrane region" description="Helical" evidence="12">
    <location>
        <begin position="649"/>
        <end position="666"/>
    </location>
</feature>
<dbReference type="FunFam" id="3.40.50.410:FF:000015">
    <property type="entry name" value="General transcription factor IIH subunit 2"/>
    <property type="match status" value="1"/>
</dbReference>
<dbReference type="PANTHER" id="PTHR12695:SF2">
    <property type="entry name" value="GENERAL TRANSCRIPTION FACTOR IIH SUBUNIT 2-RELATED"/>
    <property type="match status" value="1"/>
</dbReference>
<dbReference type="EMBL" id="SPOF01000026">
    <property type="protein sequence ID" value="TIB11070.1"/>
    <property type="molecule type" value="Genomic_DNA"/>
</dbReference>
<reference evidence="15 16" key="1">
    <citation type="submission" date="2019-03" db="EMBL/GenBank/DDBJ databases">
        <title>Sequencing 23 genomes of Wallemia ichthyophaga.</title>
        <authorList>
            <person name="Gostincar C."/>
        </authorList>
    </citation>
    <scope>NUCLEOTIDE SEQUENCE [LARGE SCALE GENOMIC DNA]</scope>
    <source>
        <strain evidence="15 16">EXF-8621</strain>
    </source>
</reference>
<feature type="region of interest" description="Disordered" evidence="11">
    <location>
        <begin position="1"/>
        <end position="53"/>
    </location>
</feature>
<feature type="compositionally biased region" description="Polar residues" evidence="11">
    <location>
        <begin position="823"/>
        <end position="832"/>
    </location>
</feature>
<feature type="region of interest" description="Disordered" evidence="11">
    <location>
        <begin position="793"/>
        <end position="832"/>
    </location>
</feature>
<feature type="transmembrane region" description="Helical" evidence="12">
    <location>
        <begin position="461"/>
        <end position="482"/>
    </location>
</feature>
<keyword evidence="6" id="KW-0862">Zinc</keyword>
<feature type="region of interest" description="Disordered" evidence="11">
    <location>
        <begin position="1337"/>
        <end position="1369"/>
    </location>
</feature>
<keyword evidence="10" id="KW-0539">Nucleus</keyword>
<sequence length="1417" mass="155233">MVVLSQPATATAMSLEREEYDDNSEDSDILDADDGDYSSGKPSKPPKKDTGYSWESEYKRSWDVVAEDESGSLTTSVNAFIERNKRRRRLGGEAIQRAIIRHTLLVLDLSSAMSDRDMRPNRYLLSLEYAREYAREYFDQNPIGQLGCIAMRNGVAEWISKMTGSAHDITKALTNKNKLELSGEPSLQNALEMGRASMTHLPTHASKEIVIVYGALTTCDPGNIHDTLRSLMNDKVRVNIISLAAEVRILREIAEKTGGTFYVALDEVHYKDILFETIPPPAIHKADTPNTLNTSNTSNTADLMQMVNYVEKAIYVRDAVSTSSQIISPLVSSCRLAGYNISSISDHHCLKFDQDCFILSPFSLLYNDSASTIAQFNQLPYAITTILFHDSHDHSLFFQNLSALDAHAVPSQSPHKEISIHRNPHSAYPSSLPYIFGIAYVLFIIYLSISVSRLHQVHSRFGLAITGIAQLCVSTIMSISLLELCDWRLRLIPWTVVPFVIVVVGVENMLTIARAVVSTSISLPVPERVGQGMAKVGPVIGMTVLSDLTLLAIAGYLLPGMIREFCIFASVVSVIDYFLQSTFFITILSVDIQRLELSDLIHQGIQPGATAPAHAHTHSPSDTPKKHTFTSNPLIIATKAVWKARSTRNASLLVLILIMSTLYYMTLPSQVHSHSHAHSQSHLDAPEHNYNHSPTFTFSQHVWSILSEDGAHAFVNIHINPPTFLTTYASQEKLDALEQQELFAPRTRAFLWSVKVVVLPIGSSLVALYCLLLFLLKDKELHELQRSKLDESVGMSRGWSGSNIDAQPPSEHQQLQPHRMEENSQSNPRSKSHSLQINASVEVVDSVDIAHVASTPSLLAWCTVLDDVNVLHCGQRFLLTIPSQSEANNEANGPVATAKVTALVASNSLIAVGWTDGAVILWDMRSGVPVPRHLEGLRSGEDGESVDSSSPISPVPVSALEFRSSCGVAGDASDASDGNYPNDANHVNDDNDGNSASAADVLVCVYSNQSALFWRLVDYRSFTITHHAQFVFLSKPQVFVGVRGAQGDANTLSIFTYDCHRQSKILWGKLQRYWDEDAHEKGGNQDTLIDLVEMGRRKVVFFQSSQGAIRAVDVGGECSQVIGVLEGILSDTPTLTHVEIVKPRLCTCACSDDAIAVHVLRCTLHSVSLDMLTVGMSGDVPSTNLSDAKDVKDASNASNTNTNTSTPTPMLLRNRSRKGGAGTSSHSQTEEGVGYPLANHGFSRRVSAAKGENGDGCSTCTHTHPLTLPSHTSPLHLDARFNTCATFTDCVVGVCRNGRSWEAWRVALSHCEDAVVERRSFEVGHVRDVRGVRSEFAGSTHSSGSISAHRSSNRPRLESLGRRRGVSSTPMTHAIIPTSRILTCQAISDTQILIVFSNAVVALEFNNSTTANMKKEV</sequence>
<dbReference type="Gene3D" id="3.40.50.410">
    <property type="entry name" value="von Willebrand factor, type A domain"/>
    <property type="match status" value="1"/>
</dbReference>
<feature type="transmembrane region" description="Helical" evidence="12">
    <location>
        <begin position="538"/>
        <end position="559"/>
    </location>
</feature>
<dbReference type="PANTHER" id="PTHR12695">
    <property type="entry name" value="GENERAL TRANSCRIPTION FACTOR IIH SUBUNIT 2"/>
    <property type="match status" value="1"/>
</dbReference>
<dbReference type="GO" id="GO:0006357">
    <property type="term" value="P:regulation of transcription by RNA polymerase II"/>
    <property type="evidence" value="ECO:0007669"/>
    <property type="project" value="TreeGrafter"/>
</dbReference>
<keyword evidence="4" id="KW-0227">DNA damage</keyword>
<evidence type="ECO:0000256" key="11">
    <source>
        <dbReference type="SAM" id="MobiDB-lite"/>
    </source>
</evidence>
<evidence type="ECO:0000256" key="1">
    <source>
        <dbReference type="ARBA" id="ARBA00004123"/>
    </source>
</evidence>
<evidence type="ECO:0000259" key="13">
    <source>
        <dbReference type="PROSITE" id="PS50156"/>
    </source>
</evidence>
<feature type="compositionally biased region" description="Polar residues" evidence="11">
    <location>
        <begin position="1"/>
        <end position="12"/>
    </location>
</feature>
<dbReference type="GO" id="GO:0005675">
    <property type="term" value="C:transcription factor TFIIH holo complex"/>
    <property type="evidence" value="ECO:0007669"/>
    <property type="project" value="TreeGrafter"/>
</dbReference>
<keyword evidence="3" id="KW-0479">Metal-binding</keyword>
<evidence type="ECO:0000313" key="16">
    <source>
        <dbReference type="Proteomes" id="UP000306954"/>
    </source>
</evidence>
<dbReference type="Proteomes" id="UP000306954">
    <property type="component" value="Unassembled WGS sequence"/>
</dbReference>
<evidence type="ECO:0000256" key="12">
    <source>
        <dbReference type="SAM" id="Phobius"/>
    </source>
</evidence>
<dbReference type="Pfam" id="PF04056">
    <property type="entry name" value="Ssl1"/>
    <property type="match status" value="1"/>
</dbReference>
<organism evidence="15 16">
    <name type="scientific">Wallemia ichthyophaga</name>
    <dbReference type="NCBI Taxonomy" id="245174"/>
    <lineage>
        <taxon>Eukaryota</taxon>
        <taxon>Fungi</taxon>
        <taxon>Dikarya</taxon>
        <taxon>Basidiomycota</taxon>
        <taxon>Wallemiomycotina</taxon>
        <taxon>Wallemiomycetes</taxon>
        <taxon>Wallemiales</taxon>
        <taxon>Wallemiaceae</taxon>
        <taxon>Wallemia</taxon>
    </lineage>
</organism>
<dbReference type="PROSITE" id="PS50234">
    <property type="entry name" value="VWFA"/>
    <property type="match status" value="1"/>
</dbReference>
<feature type="transmembrane region" description="Helical" evidence="12">
    <location>
        <begin position="494"/>
        <end position="517"/>
    </location>
</feature>
<dbReference type="GO" id="GO:0006289">
    <property type="term" value="P:nucleotide-excision repair"/>
    <property type="evidence" value="ECO:0007669"/>
    <property type="project" value="TreeGrafter"/>
</dbReference>
<keyword evidence="5" id="KW-0863">Zinc-finger</keyword>
<evidence type="ECO:0000256" key="5">
    <source>
        <dbReference type="ARBA" id="ARBA00022771"/>
    </source>
</evidence>
<dbReference type="InterPro" id="IPR053958">
    <property type="entry name" value="HMGCR/SNAP/NPC1-like_SSD"/>
</dbReference>
<evidence type="ECO:0000256" key="7">
    <source>
        <dbReference type="ARBA" id="ARBA00023015"/>
    </source>
</evidence>
<feature type="compositionally biased region" description="Low complexity" evidence="11">
    <location>
        <begin position="1337"/>
        <end position="1350"/>
    </location>
</feature>
<feature type="compositionally biased region" description="Acidic residues" evidence="11">
    <location>
        <begin position="18"/>
        <end position="36"/>
    </location>
</feature>
<evidence type="ECO:0008006" key="17">
    <source>
        <dbReference type="Google" id="ProtNLM"/>
    </source>
</evidence>
<feature type="region of interest" description="Disordered" evidence="11">
    <location>
        <begin position="973"/>
        <end position="992"/>
    </location>
</feature>
<evidence type="ECO:0000313" key="15">
    <source>
        <dbReference type="EMBL" id="TIB11070.1"/>
    </source>
</evidence>
<name>A0A4T0H6S0_WALIC</name>
<protein>
    <recommendedName>
        <fullName evidence="17">VWFA domain-containing protein</fullName>
    </recommendedName>
</protein>
<feature type="transmembrane region" description="Helical" evidence="12">
    <location>
        <begin position="431"/>
        <end position="449"/>
    </location>
</feature>
<evidence type="ECO:0000256" key="9">
    <source>
        <dbReference type="ARBA" id="ARBA00023204"/>
    </source>
</evidence>
<keyword evidence="9" id="KW-0234">DNA repair</keyword>
<evidence type="ECO:0000256" key="3">
    <source>
        <dbReference type="ARBA" id="ARBA00022723"/>
    </source>
</evidence>
<feature type="region of interest" description="Disordered" evidence="11">
    <location>
        <begin position="1185"/>
        <end position="1237"/>
    </location>
</feature>
<gene>
    <name evidence="15" type="ORF">E3P90_02590</name>
</gene>
<feature type="region of interest" description="Disordered" evidence="11">
    <location>
        <begin position="933"/>
        <end position="953"/>
    </location>
</feature>
<comment type="caution">
    <text evidence="15">The sequence shown here is derived from an EMBL/GenBank/DDBJ whole genome shotgun (WGS) entry which is preliminary data.</text>
</comment>
<dbReference type="InterPro" id="IPR007198">
    <property type="entry name" value="Ssl1-like"/>
</dbReference>
<keyword evidence="12" id="KW-0812">Transmembrane</keyword>
<accession>A0A4T0H6S0</accession>